<dbReference type="AlphaFoldDB" id="A0A829YE64"/>
<dbReference type="EMBL" id="BLJN01000003">
    <property type="protein sequence ID" value="GFE81615.1"/>
    <property type="molecule type" value="Genomic_DNA"/>
</dbReference>
<dbReference type="InterPro" id="IPR035965">
    <property type="entry name" value="PAS-like_dom_sf"/>
</dbReference>
<organism evidence="1 2">
    <name type="scientific">Steroidobacter agaridevorans</name>
    <dbReference type="NCBI Taxonomy" id="2695856"/>
    <lineage>
        <taxon>Bacteria</taxon>
        <taxon>Pseudomonadati</taxon>
        <taxon>Pseudomonadota</taxon>
        <taxon>Gammaproteobacteria</taxon>
        <taxon>Steroidobacterales</taxon>
        <taxon>Steroidobacteraceae</taxon>
        <taxon>Steroidobacter</taxon>
    </lineage>
</organism>
<dbReference type="CDD" id="cd00130">
    <property type="entry name" value="PAS"/>
    <property type="match status" value="1"/>
</dbReference>
<protein>
    <recommendedName>
        <fullName evidence="3">PAS domain-containing protein</fullName>
    </recommendedName>
</protein>
<dbReference type="Proteomes" id="UP000445000">
    <property type="component" value="Unassembled WGS sequence"/>
</dbReference>
<proteinExistence type="predicted"/>
<sequence>MVNDLADPRPVYIIDARDRIVFVNPAWSRFMAPARGHGPGLSEVLGRPIWNRIPEGVVRQLWELLYARVRAAGGSVFVPTRADRVDERRLIDIELTPLADGSIRHVCEPVWSEARPAVALLDPAYPRDERSLRCCMWCRRIQVRLGAWEEIEDAQQTLAIAAESSLPRLEPGACSTCKQSLLKTFPARVA</sequence>
<gene>
    <name evidence="1" type="ORF">GCM10011487_36150</name>
</gene>
<comment type="caution">
    <text evidence="1">The sequence shown here is derived from an EMBL/GenBank/DDBJ whole genome shotgun (WGS) entry which is preliminary data.</text>
</comment>
<keyword evidence="2" id="KW-1185">Reference proteome</keyword>
<dbReference type="Gene3D" id="3.30.450.20">
    <property type="entry name" value="PAS domain"/>
    <property type="match status" value="1"/>
</dbReference>
<evidence type="ECO:0008006" key="3">
    <source>
        <dbReference type="Google" id="ProtNLM"/>
    </source>
</evidence>
<evidence type="ECO:0000313" key="1">
    <source>
        <dbReference type="EMBL" id="GFE81615.1"/>
    </source>
</evidence>
<dbReference type="InterPro" id="IPR000014">
    <property type="entry name" value="PAS"/>
</dbReference>
<dbReference type="RefSeq" id="WP_161813236.1">
    <property type="nucleotide sequence ID" value="NZ_BLJN01000003.1"/>
</dbReference>
<name>A0A829YE64_9GAMM</name>
<reference evidence="2" key="1">
    <citation type="submission" date="2020-01" db="EMBL/GenBank/DDBJ databases">
        <title>'Steroidobacter agaridevorans' sp. nov., agar-degrading bacteria isolated from rhizosphere soils.</title>
        <authorList>
            <person name="Ikenaga M."/>
            <person name="Kataoka M."/>
            <person name="Murouchi A."/>
            <person name="Katsuragi S."/>
            <person name="Sakai M."/>
        </authorList>
    </citation>
    <scope>NUCLEOTIDE SEQUENCE [LARGE SCALE GENOMIC DNA]</scope>
    <source>
        <strain evidence="2">YU21-B</strain>
    </source>
</reference>
<accession>A0A829YE64</accession>
<evidence type="ECO:0000313" key="2">
    <source>
        <dbReference type="Proteomes" id="UP000445000"/>
    </source>
</evidence>
<dbReference type="SUPFAM" id="SSF55785">
    <property type="entry name" value="PYP-like sensor domain (PAS domain)"/>
    <property type="match status" value="1"/>
</dbReference>